<dbReference type="Pfam" id="PF06335">
    <property type="entry name" value="DUF1054"/>
    <property type="match status" value="1"/>
</dbReference>
<gene>
    <name evidence="1" type="ORF">SAMN05444955_105227</name>
</gene>
<proteinExistence type="predicted"/>
<organism evidence="1 2">
    <name type="scientific">Lihuaxuella thermophila</name>
    <dbReference type="NCBI Taxonomy" id="1173111"/>
    <lineage>
        <taxon>Bacteria</taxon>
        <taxon>Bacillati</taxon>
        <taxon>Bacillota</taxon>
        <taxon>Bacilli</taxon>
        <taxon>Bacillales</taxon>
        <taxon>Thermoactinomycetaceae</taxon>
        <taxon>Lihuaxuella</taxon>
    </lineage>
</organism>
<sequence>MVTLFMRSPNFIENDFEVFNIDGLEPRMYALKRQIRPKFEMIGEQIAPYLSMLVGEPVAVHIAKHARRTVNPPEETWVAWSTSRRGYKSLPHFQFGIRDLHLFIWFALIYECDKKA</sequence>
<accession>A0A1H8DK97</accession>
<dbReference type="Proteomes" id="UP000199695">
    <property type="component" value="Unassembled WGS sequence"/>
</dbReference>
<name>A0A1H8DK97_9BACL</name>
<dbReference type="EMBL" id="FOCQ01000005">
    <property type="protein sequence ID" value="SEN07690.1"/>
    <property type="molecule type" value="Genomic_DNA"/>
</dbReference>
<dbReference type="AlphaFoldDB" id="A0A1H8DK97"/>
<dbReference type="InterPro" id="IPR053707">
    <property type="entry name" value="UPF0637_domain_sf"/>
</dbReference>
<keyword evidence="2" id="KW-1185">Reference proteome</keyword>
<evidence type="ECO:0000313" key="1">
    <source>
        <dbReference type="EMBL" id="SEN07690.1"/>
    </source>
</evidence>
<dbReference type="SUPFAM" id="SSF142913">
    <property type="entry name" value="YktB/PF0168-like"/>
    <property type="match status" value="1"/>
</dbReference>
<protein>
    <submittedName>
        <fullName evidence="1">Uncharacterized protein</fullName>
    </submittedName>
</protein>
<dbReference type="Gene3D" id="3.30.930.20">
    <property type="entry name" value="Protein of unknown function DUF1054"/>
    <property type="match status" value="1"/>
</dbReference>
<dbReference type="STRING" id="1173111.SAMN05444955_105227"/>
<reference evidence="1 2" key="1">
    <citation type="submission" date="2016-10" db="EMBL/GenBank/DDBJ databases">
        <authorList>
            <person name="de Groot N.N."/>
        </authorList>
    </citation>
    <scope>NUCLEOTIDE SEQUENCE [LARGE SCALE GENOMIC DNA]</scope>
    <source>
        <strain evidence="1 2">DSM 46701</strain>
    </source>
</reference>
<dbReference type="InterPro" id="IPR009403">
    <property type="entry name" value="UPF0637"/>
</dbReference>
<evidence type="ECO:0000313" key="2">
    <source>
        <dbReference type="Proteomes" id="UP000199695"/>
    </source>
</evidence>